<evidence type="ECO:0000256" key="1">
    <source>
        <dbReference type="ARBA" id="ARBA00006484"/>
    </source>
</evidence>
<dbReference type="InterPro" id="IPR051911">
    <property type="entry name" value="SDR_oxidoreductase"/>
</dbReference>
<dbReference type="AlphaFoldDB" id="A0A2T6ZS23"/>
<dbReference type="InterPro" id="IPR036291">
    <property type="entry name" value="NAD(P)-bd_dom_sf"/>
</dbReference>
<comment type="similarity">
    <text evidence="1">Belongs to the short-chain dehydrogenases/reductases (SDR) family.</text>
</comment>
<dbReference type="EMBL" id="NESQ01000124">
    <property type="protein sequence ID" value="PUU78300.1"/>
    <property type="molecule type" value="Genomic_DNA"/>
</dbReference>
<name>A0A2T6ZS23_TUBBO</name>
<dbReference type="OrthoDB" id="1274115at2759"/>
<evidence type="ECO:0000313" key="3">
    <source>
        <dbReference type="EMBL" id="PUU78300.1"/>
    </source>
</evidence>
<comment type="caution">
    <text evidence="3">The sequence shown here is derived from an EMBL/GenBank/DDBJ whole genome shotgun (WGS) entry which is preliminary data.</text>
</comment>
<dbReference type="Proteomes" id="UP000244722">
    <property type="component" value="Unassembled WGS sequence"/>
</dbReference>
<dbReference type="GO" id="GO:0016491">
    <property type="term" value="F:oxidoreductase activity"/>
    <property type="evidence" value="ECO:0007669"/>
    <property type="project" value="UniProtKB-KW"/>
</dbReference>
<dbReference type="PANTHER" id="PTHR43976">
    <property type="entry name" value="SHORT CHAIN DEHYDROGENASE"/>
    <property type="match status" value="1"/>
</dbReference>
<dbReference type="Gene3D" id="3.40.50.720">
    <property type="entry name" value="NAD(P)-binding Rossmann-like Domain"/>
    <property type="match status" value="1"/>
</dbReference>
<dbReference type="Pfam" id="PF00106">
    <property type="entry name" value="adh_short"/>
    <property type="match status" value="1"/>
</dbReference>
<dbReference type="InterPro" id="IPR002347">
    <property type="entry name" value="SDR_fam"/>
</dbReference>
<keyword evidence="4" id="KW-1185">Reference proteome</keyword>
<protein>
    <recommendedName>
        <fullName evidence="5">NAD(P)-binding protein</fullName>
    </recommendedName>
</protein>
<evidence type="ECO:0008006" key="5">
    <source>
        <dbReference type="Google" id="ProtNLM"/>
    </source>
</evidence>
<reference evidence="3 4" key="1">
    <citation type="submission" date="2017-04" db="EMBL/GenBank/DDBJ databases">
        <title>Draft genome sequence of Tuber borchii Vittad., a whitish edible truffle.</title>
        <authorList>
            <consortium name="DOE Joint Genome Institute"/>
            <person name="Murat C."/>
            <person name="Kuo A."/>
            <person name="Barry K.W."/>
            <person name="Clum A."/>
            <person name="Dockter R.B."/>
            <person name="Fauchery L."/>
            <person name="Iotti M."/>
            <person name="Kohler A."/>
            <person name="Labutti K."/>
            <person name="Lindquist E.A."/>
            <person name="Lipzen A."/>
            <person name="Ohm R.A."/>
            <person name="Wang M."/>
            <person name="Grigoriev I.V."/>
            <person name="Zambonelli A."/>
            <person name="Martin F.M."/>
        </authorList>
    </citation>
    <scope>NUCLEOTIDE SEQUENCE [LARGE SCALE GENOMIC DNA]</scope>
    <source>
        <strain evidence="3 4">Tbo3840</strain>
    </source>
</reference>
<keyword evidence="2" id="KW-0560">Oxidoreductase</keyword>
<dbReference type="PANTHER" id="PTHR43976:SF16">
    <property type="entry name" value="SHORT-CHAIN DEHYDROGENASE_REDUCTASE FAMILY PROTEIN"/>
    <property type="match status" value="1"/>
</dbReference>
<organism evidence="3 4">
    <name type="scientific">Tuber borchii</name>
    <name type="common">White truffle</name>
    <dbReference type="NCBI Taxonomy" id="42251"/>
    <lineage>
        <taxon>Eukaryota</taxon>
        <taxon>Fungi</taxon>
        <taxon>Dikarya</taxon>
        <taxon>Ascomycota</taxon>
        <taxon>Pezizomycotina</taxon>
        <taxon>Pezizomycetes</taxon>
        <taxon>Pezizales</taxon>
        <taxon>Tuberaceae</taxon>
        <taxon>Tuber</taxon>
    </lineage>
</organism>
<proteinExistence type="inferred from homology"/>
<dbReference type="STRING" id="42251.A0A2T6ZS23"/>
<dbReference type="PRINTS" id="PR00081">
    <property type="entry name" value="GDHRDH"/>
</dbReference>
<evidence type="ECO:0000256" key="2">
    <source>
        <dbReference type="ARBA" id="ARBA00023002"/>
    </source>
</evidence>
<accession>A0A2T6ZS23</accession>
<evidence type="ECO:0000313" key="4">
    <source>
        <dbReference type="Proteomes" id="UP000244722"/>
    </source>
</evidence>
<gene>
    <name evidence="3" type="ORF">B9Z19DRAFT_1101423</name>
</gene>
<sequence length="229" mass="24225">MPKTWLITGHSSGIGLEISMAALSRSDTVIATSRTPETHLSDLTTCGATTLKLYLTSPYSENASVVTEVLRQHENIDTLVNVAGYLLEGSVEETKEEETEHSYKTNLLAGVVTNVAGIGALWGAAAAEYFCASEAALRAVTEVLRAEVAARRIEVCCVMLGYFRTIFGSGASACCSGRINEYKDGFSAFHGRQLRGPVKAGNVIVKVLAGDGGLGVPAVLPVGGRCLRR</sequence>
<dbReference type="SUPFAM" id="SSF51735">
    <property type="entry name" value="NAD(P)-binding Rossmann-fold domains"/>
    <property type="match status" value="1"/>
</dbReference>